<dbReference type="EMBL" id="LPUX01000047">
    <property type="protein sequence ID" value="OAP43254.1"/>
    <property type="molecule type" value="Genomic_DNA"/>
</dbReference>
<feature type="region of interest" description="Disordered" evidence="1">
    <location>
        <begin position="48"/>
        <end position="70"/>
    </location>
</feature>
<dbReference type="AlphaFoldDB" id="A0A178Y7C1"/>
<keyword evidence="3" id="KW-1185">Reference proteome</keyword>
<reference evidence="2 3" key="1">
    <citation type="journal article" date="2016" name="Int. J. Syst. Evol. Microbiol.">
        <title>Ensifer glycinis sp. nov., an novel rhizobial species associated with Glycine spp.</title>
        <authorList>
            <person name="Yan H."/>
            <person name="Yan J."/>
            <person name="Sui X.H."/>
            <person name="Wang E.T."/>
            <person name="Chen W.X."/>
            <person name="Zhang X.X."/>
            <person name="Chen W.F."/>
        </authorList>
    </citation>
    <scope>NUCLEOTIDE SEQUENCE [LARGE SCALE GENOMIC DNA]</scope>
    <source>
        <strain evidence="2 3">CCBAU 23380</strain>
    </source>
</reference>
<evidence type="ECO:0000313" key="3">
    <source>
        <dbReference type="Proteomes" id="UP000094025"/>
    </source>
</evidence>
<dbReference type="OrthoDB" id="9812459at2"/>
<evidence type="ECO:0000313" key="2">
    <source>
        <dbReference type="EMBL" id="OAP43254.1"/>
    </source>
</evidence>
<sequence>MRNRIWILAADGNAARIVKDVNLLKDGRQQPEVESYEIEGRRAQDIMADKPGRSHSSVGHGRSAMEYSSDPVREEQHRFAIEIAEKLDHYALENAFENLVICAAPRTLGDLRKLLSQHVKDKTVAEIDRNCVAVPTDQLIATVKSVVFPG</sequence>
<protein>
    <submittedName>
        <fullName evidence="2">Host attachment protein</fullName>
    </submittedName>
</protein>
<dbReference type="Pfam" id="PF10116">
    <property type="entry name" value="Host_attach"/>
    <property type="match status" value="1"/>
</dbReference>
<organism evidence="2 3">
    <name type="scientific">Sinorhizobium glycinis</name>
    <dbReference type="NCBI Taxonomy" id="1472378"/>
    <lineage>
        <taxon>Bacteria</taxon>
        <taxon>Pseudomonadati</taxon>
        <taxon>Pseudomonadota</taxon>
        <taxon>Alphaproteobacteria</taxon>
        <taxon>Hyphomicrobiales</taxon>
        <taxon>Rhizobiaceae</taxon>
        <taxon>Sinorhizobium/Ensifer group</taxon>
        <taxon>Sinorhizobium</taxon>
    </lineage>
</organism>
<dbReference type="Proteomes" id="UP000094025">
    <property type="component" value="Unassembled WGS sequence"/>
</dbReference>
<accession>A0A178Y7C1</accession>
<gene>
    <name evidence="2" type="ORF">AU381_27020</name>
</gene>
<dbReference type="RefSeq" id="WP_064240113.1">
    <property type="nucleotide sequence ID" value="NZ_LPUX01000047.1"/>
</dbReference>
<proteinExistence type="predicted"/>
<dbReference type="STRING" id="1472378.AU381_27020"/>
<evidence type="ECO:0000256" key="1">
    <source>
        <dbReference type="SAM" id="MobiDB-lite"/>
    </source>
</evidence>
<dbReference type="InterPro" id="IPR019291">
    <property type="entry name" value="Host_attachment_protein"/>
</dbReference>
<comment type="caution">
    <text evidence="2">The sequence shown here is derived from an EMBL/GenBank/DDBJ whole genome shotgun (WGS) entry which is preliminary data.</text>
</comment>
<name>A0A178Y7C1_9HYPH</name>